<dbReference type="Proteomes" id="UP000800093">
    <property type="component" value="Unassembled WGS sequence"/>
</dbReference>
<dbReference type="Pfam" id="PF06985">
    <property type="entry name" value="HET"/>
    <property type="match status" value="1"/>
</dbReference>
<dbReference type="InterPro" id="IPR052895">
    <property type="entry name" value="HetReg/Transcr_Mod"/>
</dbReference>
<evidence type="ECO:0000313" key="3">
    <source>
        <dbReference type="Proteomes" id="UP000800093"/>
    </source>
</evidence>
<dbReference type="EMBL" id="ML986618">
    <property type="protein sequence ID" value="KAF2264135.1"/>
    <property type="molecule type" value="Genomic_DNA"/>
</dbReference>
<organism evidence="2 3">
    <name type="scientific">Lojkania enalia</name>
    <dbReference type="NCBI Taxonomy" id="147567"/>
    <lineage>
        <taxon>Eukaryota</taxon>
        <taxon>Fungi</taxon>
        <taxon>Dikarya</taxon>
        <taxon>Ascomycota</taxon>
        <taxon>Pezizomycotina</taxon>
        <taxon>Dothideomycetes</taxon>
        <taxon>Pleosporomycetidae</taxon>
        <taxon>Pleosporales</taxon>
        <taxon>Pleosporales incertae sedis</taxon>
        <taxon>Lojkania</taxon>
    </lineage>
</organism>
<comment type="caution">
    <text evidence="2">The sequence shown here is derived from an EMBL/GenBank/DDBJ whole genome shotgun (WGS) entry which is preliminary data.</text>
</comment>
<dbReference type="InterPro" id="IPR011990">
    <property type="entry name" value="TPR-like_helical_dom_sf"/>
</dbReference>
<dbReference type="Gene3D" id="1.25.40.10">
    <property type="entry name" value="Tetratricopeptide repeat domain"/>
    <property type="match status" value="1"/>
</dbReference>
<dbReference type="InterPro" id="IPR010730">
    <property type="entry name" value="HET"/>
</dbReference>
<proteinExistence type="predicted"/>
<dbReference type="PANTHER" id="PTHR24148:SF78">
    <property type="entry name" value="HETEROKARYON INCOMPATIBILITY DOMAIN-CONTAINING PROTEIN"/>
    <property type="match status" value="1"/>
</dbReference>
<sequence length="1024" mass="117285">MNQYKYAPLPVDPFTIRLVRLFPSSERSAPIHCELVTYPISQSSGAHIYEALSYVWGPQEDAHQISLGPHKCRVEVRRNLHAALTYLRDPIFERVLWVDILCINQKDDTEKAHQVAAMGRIYGYAQRVIAWLGEEADDSAFAFQDLSWAALGSHEGQESLRIHESENNHQEVSSIRELQDLTFHGEREHEKLVERKHRPLDAVLQRGYFRRIWILQEMAAARHLLLKCGHSEIQANTFRMGLKNLKINRLKSPDLERYISVVLSLWEKSSTRESLKGQAHLGIQTLSGLIDMFHLHLATDRREKVFALLGMVSDTHRLALLQPDYTIEWNVLFKHLCRYMFGEHATVIVSQREALAYIGIRGFILGRVHTISNEGIWAESQTIRINSMTPHRHLDEQNNWSKSCRLPKSAKQIMIDDMVCLLESERKLCIVRAGKYYLRIIQVTDIHNTHDLFGMEAGDAPWWSFLETMDSDPLNLSLIWDWDEFSDQSTTQEEPDALLLMRDSIFNAPYPESSPSKARIEALSNTASIYLSLEEYGQASELLEEKLHICEQVFGPEHPKSQDSEKQLVGTQKKKEKYHQLRQMIVKWAVTEYSYMIDDMTKNDVSAFQWCLRLRSCIGMTSQREHSPDLDWYDFASKSLHREITEDMVVTAISRQPSIILDQASHFFLEFALNQVPVSHEIVLAAAGNDGALQLLFKPLSCPVDILRTITEKRWSQSRFRPTIERIIHRSNSIVNITPDDIEAIAIQALAGVGTSWELEGMMLLLLKAAGSSMNISQQTFNSVVAKGDITASKILRILLQHVGDDFEPSEDVLITMTKQRQHAQKLFAIMLQHLGRRVHFTEPVLIAGAVAADISLNPFSNYDASIFPLLLYRKDIEITEGIVREAKGRLRNDKQIGEKLYELNNKKFVTQKDFDIAAKRFDQIGYINLLTLFREHRDAFRITRDNVEAAMEGSGNGAVGECREDILALLLEHAEDEYFRSIVQDTVAVKFMKDSRFFRALGILAKRCDRLDLLFSGSVRGMK</sequence>
<evidence type="ECO:0000313" key="2">
    <source>
        <dbReference type="EMBL" id="KAF2264135.1"/>
    </source>
</evidence>
<evidence type="ECO:0000259" key="1">
    <source>
        <dbReference type="Pfam" id="PF06985"/>
    </source>
</evidence>
<feature type="domain" description="Heterokaryon incompatibility" evidence="1">
    <location>
        <begin position="49"/>
        <end position="217"/>
    </location>
</feature>
<gene>
    <name evidence="2" type="ORF">CC78DRAFT_247546</name>
</gene>
<dbReference type="AlphaFoldDB" id="A0A9P4MZU4"/>
<dbReference type="OrthoDB" id="194358at2759"/>
<reference evidence="3" key="1">
    <citation type="journal article" date="2020" name="Stud. Mycol.">
        <title>101 Dothideomycetes genomes: A test case for predicting lifestyles and emergence of pathogens.</title>
        <authorList>
            <person name="Haridas S."/>
            <person name="Albert R."/>
            <person name="Binder M."/>
            <person name="Bloem J."/>
            <person name="LaButti K."/>
            <person name="Salamov A."/>
            <person name="Andreopoulos B."/>
            <person name="Baker S."/>
            <person name="Barry K."/>
            <person name="Bills G."/>
            <person name="Bluhm B."/>
            <person name="Cannon C."/>
            <person name="Castanera R."/>
            <person name="Culley D."/>
            <person name="Daum C."/>
            <person name="Ezra D."/>
            <person name="Gonzalez J."/>
            <person name="Henrissat B."/>
            <person name="Kuo A."/>
            <person name="Liang C."/>
            <person name="Lipzen A."/>
            <person name="Lutzoni F."/>
            <person name="Magnuson J."/>
            <person name="Mondo S."/>
            <person name="Nolan M."/>
            <person name="Ohm R."/>
            <person name="Pangilinan J."/>
            <person name="Park H.-J."/>
            <person name="Ramirez L."/>
            <person name="Alfaro M."/>
            <person name="Sun H."/>
            <person name="Tritt A."/>
            <person name="Yoshinaga Y."/>
            <person name="Zwiers L.-H."/>
            <person name="Turgeon B."/>
            <person name="Goodwin S."/>
            <person name="Spatafora J."/>
            <person name="Crous P."/>
            <person name="Grigoriev I."/>
        </authorList>
    </citation>
    <scope>NUCLEOTIDE SEQUENCE [LARGE SCALE GENOMIC DNA]</scope>
    <source>
        <strain evidence="3">CBS 304.66</strain>
    </source>
</reference>
<protein>
    <submittedName>
        <fullName evidence="2">HET-domain-containing protein</fullName>
    </submittedName>
</protein>
<keyword evidence="3" id="KW-1185">Reference proteome</keyword>
<accession>A0A9P4MZU4</accession>
<name>A0A9P4MZU4_9PLEO</name>
<dbReference type="PANTHER" id="PTHR24148">
    <property type="entry name" value="ANKYRIN REPEAT DOMAIN-CONTAINING PROTEIN 39 HOMOLOG-RELATED"/>
    <property type="match status" value="1"/>
</dbReference>